<feature type="domain" description="Glycosyl transferase family 1" evidence="1">
    <location>
        <begin position="210"/>
        <end position="370"/>
    </location>
</feature>
<evidence type="ECO:0000313" key="3">
    <source>
        <dbReference type="Proteomes" id="UP000034927"/>
    </source>
</evidence>
<name>A0A0G0B683_9BACT</name>
<dbReference type="Gene3D" id="3.40.50.2000">
    <property type="entry name" value="Glycogen Phosphorylase B"/>
    <property type="match status" value="2"/>
</dbReference>
<dbReference type="GO" id="GO:0016757">
    <property type="term" value="F:glycosyltransferase activity"/>
    <property type="evidence" value="ECO:0007669"/>
    <property type="project" value="InterPro"/>
</dbReference>
<organism evidence="2 3">
    <name type="scientific">Candidatus Magasanikbacteria bacterium GW2011_GWC2_34_16</name>
    <dbReference type="NCBI Taxonomy" id="1619045"/>
    <lineage>
        <taxon>Bacteria</taxon>
        <taxon>Candidatus Magasanikiibacteriota</taxon>
    </lineage>
</organism>
<dbReference type="PANTHER" id="PTHR12526">
    <property type="entry name" value="GLYCOSYLTRANSFERASE"/>
    <property type="match status" value="1"/>
</dbReference>
<dbReference type="Pfam" id="PF00534">
    <property type="entry name" value="Glycos_transf_1"/>
    <property type="match status" value="1"/>
</dbReference>
<dbReference type="SUPFAM" id="SSF53756">
    <property type="entry name" value="UDP-Glycosyltransferase/glycogen phosphorylase"/>
    <property type="match status" value="1"/>
</dbReference>
<comment type="caution">
    <text evidence="2">The sequence shown here is derived from an EMBL/GenBank/DDBJ whole genome shotgun (WGS) entry which is preliminary data.</text>
</comment>
<keyword evidence="2" id="KW-0808">Transferase</keyword>
<protein>
    <submittedName>
        <fullName evidence="2">Glycosyltransferase, group 1 family protein</fullName>
    </submittedName>
</protein>
<sequence>MKKIILVANFVGDFNGESNNRFNYIFNLLNKNDNYKVELVTSDFSHNKKEKRQINTSDNDVTFIHEPSYKKNVSLKRLYSHWVFGNNVYKYIKKQKFDVLYLGVPSLQMPYKLIKKYKKRDVLILTDIQDLWPEAFLMINRNLFIKKILLAPLRYKADFIYKYSNFNIAVSKTYLSRALSTNKNNKGEVIYLGTSLERFDHFASYEPVIQKHNGEMFIAYAGTLGHSYDIKTMIDAFLLIENDEKKIKLLIMGDGPLESVFKEHAGNNTCIIFTGRLPYANMVSQLIISDIAVNTISQGAAQSIINKHADYAAAGLPVINNQENNEYHELISDYECGINCKNNNIQDLHEAMLTLIKNKELRIKYGLNSRRLAEEIFNRDVTYRRIPEIILELER</sequence>
<dbReference type="Proteomes" id="UP000034927">
    <property type="component" value="Unassembled WGS sequence"/>
</dbReference>
<proteinExistence type="predicted"/>
<dbReference type="EMBL" id="LBPO01000005">
    <property type="protein sequence ID" value="KKP59216.1"/>
    <property type="molecule type" value="Genomic_DNA"/>
</dbReference>
<reference evidence="2 3" key="1">
    <citation type="journal article" date="2015" name="Nature">
        <title>rRNA introns, odd ribosomes, and small enigmatic genomes across a large radiation of phyla.</title>
        <authorList>
            <person name="Brown C.T."/>
            <person name="Hug L.A."/>
            <person name="Thomas B.C."/>
            <person name="Sharon I."/>
            <person name="Castelle C.J."/>
            <person name="Singh A."/>
            <person name="Wilkins M.J."/>
            <person name="Williams K.H."/>
            <person name="Banfield J.F."/>
        </authorList>
    </citation>
    <scope>NUCLEOTIDE SEQUENCE [LARGE SCALE GENOMIC DNA]</scope>
</reference>
<dbReference type="CDD" id="cd03794">
    <property type="entry name" value="GT4_WbuB-like"/>
    <property type="match status" value="1"/>
</dbReference>
<evidence type="ECO:0000313" key="2">
    <source>
        <dbReference type="EMBL" id="KKP59216.1"/>
    </source>
</evidence>
<accession>A0A0G0B683</accession>
<gene>
    <name evidence="2" type="ORF">UR53_C0005G0015</name>
</gene>
<dbReference type="InterPro" id="IPR001296">
    <property type="entry name" value="Glyco_trans_1"/>
</dbReference>
<dbReference type="AlphaFoldDB" id="A0A0G0B683"/>
<evidence type="ECO:0000259" key="1">
    <source>
        <dbReference type="Pfam" id="PF00534"/>
    </source>
</evidence>